<dbReference type="InterPro" id="IPR050988">
    <property type="entry name" value="Mannitol_DH/Oxidoreductase"/>
</dbReference>
<evidence type="ECO:0000259" key="3">
    <source>
        <dbReference type="Pfam" id="PF01232"/>
    </source>
</evidence>
<dbReference type="Pfam" id="PF01232">
    <property type="entry name" value="Mannitol_dh"/>
    <property type="match status" value="1"/>
</dbReference>
<organism evidence="5 6">
    <name type="scientific">Solirubrobacter deserti</name>
    <dbReference type="NCBI Taxonomy" id="2282478"/>
    <lineage>
        <taxon>Bacteria</taxon>
        <taxon>Bacillati</taxon>
        <taxon>Actinomycetota</taxon>
        <taxon>Thermoleophilia</taxon>
        <taxon>Solirubrobacterales</taxon>
        <taxon>Solirubrobacteraceae</taxon>
        <taxon>Solirubrobacter</taxon>
    </lineage>
</organism>
<dbReference type="InterPro" id="IPR013118">
    <property type="entry name" value="Mannitol_DH_C"/>
</dbReference>
<dbReference type="Gene3D" id="1.10.1040.10">
    <property type="entry name" value="N-(1-d-carboxylethyl)-l-norvaline Dehydrogenase, domain 2"/>
    <property type="match status" value="1"/>
</dbReference>
<keyword evidence="1" id="KW-0560">Oxidoreductase</keyword>
<dbReference type="InterPro" id="IPR000669">
    <property type="entry name" value="Mannitol_DH"/>
</dbReference>
<dbReference type="SUPFAM" id="SSF48179">
    <property type="entry name" value="6-phosphogluconate dehydrogenase C-terminal domain-like"/>
    <property type="match status" value="1"/>
</dbReference>
<dbReference type="InterPro" id="IPR008927">
    <property type="entry name" value="6-PGluconate_DH-like_C_sf"/>
</dbReference>
<dbReference type="InterPro" id="IPR036291">
    <property type="entry name" value="NAD(P)-bd_dom_sf"/>
</dbReference>
<gene>
    <name evidence="5" type="ORF">OJ962_07225</name>
</gene>
<evidence type="ECO:0000256" key="1">
    <source>
        <dbReference type="ARBA" id="ARBA00023002"/>
    </source>
</evidence>
<evidence type="ECO:0000256" key="2">
    <source>
        <dbReference type="ARBA" id="ARBA00048615"/>
    </source>
</evidence>
<dbReference type="PANTHER" id="PTHR43362:SF1">
    <property type="entry name" value="MANNITOL DEHYDROGENASE 2-RELATED"/>
    <property type="match status" value="1"/>
</dbReference>
<sequence>MLIAPLNTGSLGQHALRVTVPTYDRTALTPSVVHISVGSFHRSHQALYFDELAERRITTAWGLVGVGLHRPEMREALTPQDGLYTVVTRGGASDQARVVGVIRRYLFAPEESGGVVATLADARTRLVTLTITAHGYAGEDPEALVLLVEALARRRRDGLPPFTVLSCDNLPDNGALAREAVLACARKRDEGLADWIATEGAFPSSVVDRITPKTTPADRERLAQQFGVDDRWPVMTEPFSQWVIEDEFADGRPPLDQVGVRFVRDARPYALIKTRLLNGSHCALGPLGFLAGHRTASEALADPLFRAYLERLMADEVQPLLPLVDGINPATYRNTLLARLANPALADDLGRLCRNLSAKLPLHVLSSIAEARDGGRPHPLLTFAVAGWLRYLRGADERGEGFAIEDPRAERLRALARRGGADPRPVLAERDVFGALADDAAFALAVERDLRSLDTHGARAALADRLSVHDRKVAA</sequence>
<reference evidence="5" key="1">
    <citation type="submission" date="2022-10" db="EMBL/GenBank/DDBJ databases">
        <title>The WGS of Solirubrobacter sp. CPCC 204708.</title>
        <authorList>
            <person name="Jiang Z."/>
        </authorList>
    </citation>
    <scope>NUCLEOTIDE SEQUENCE</scope>
    <source>
        <strain evidence="5">CPCC 204708</strain>
    </source>
</reference>
<feature type="domain" description="Mannitol dehydrogenase N-terminal" evidence="3">
    <location>
        <begin position="31"/>
        <end position="256"/>
    </location>
</feature>
<evidence type="ECO:0000313" key="6">
    <source>
        <dbReference type="Proteomes" id="UP001147700"/>
    </source>
</evidence>
<accession>A0ABT4RFI2</accession>
<dbReference type="PANTHER" id="PTHR43362">
    <property type="entry name" value="MANNITOL DEHYDROGENASE DSF1-RELATED"/>
    <property type="match status" value="1"/>
</dbReference>
<dbReference type="Pfam" id="PF08125">
    <property type="entry name" value="Mannitol_dh_C"/>
    <property type="match status" value="1"/>
</dbReference>
<comment type="catalytic activity">
    <reaction evidence="2">
        <text>D-mannitol 1-phosphate + NAD(+) = beta-D-fructose 6-phosphate + NADH + H(+)</text>
        <dbReference type="Rhea" id="RHEA:19661"/>
        <dbReference type="ChEBI" id="CHEBI:15378"/>
        <dbReference type="ChEBI" id="CHEBI:57540"/>
        <dbReference type="ChEBI" id="CHEBI:57634"/>
        <dbReference type="ChEBI" id="CHEBI:57945"/>
        <dbReference type="ChEBI" id="CHEBI:61381"/>
        <dbReference type="EC" id="1.1.1.17"/>
    </reaction>
</comment>
<proteinExistence type="predicted"/>
<dbReference type="Proteomes" id="UP001147700">
    <property type="component" value="Unassembled WGS sequence"/>
</dbReference>
<feature type="domain" description="Mannitol dehydrogenase C-terminal" evidence="4">
    <location>
        <begin position="267"/>
        <end position="453"/>
    </location>
</feature>
<dbReference type="SUPFAM" id="SSF51735">
    <property type="entry name" value="NAD(P)-binding Rossmann-fold domains"/>
    <property type="match status" value="1"/>
</dbReference>
<dbReference type="PRINTS" id="PR00084">
    <property type="entry name" value="MTLDHDRGNASE"/>
</dbReference>
<dbReference type="EMBL" id="JAPCID010000008">
    <property type="protein sequence ID" value="MDA0137279.1"/>
    <property type="molecule type" value="Genomic_DNA"/>
</dbReference>
<protein>
    <submittedName>
        <fullName evidence="5">Mannitol dehydrogenase family protein</fullName>
    </submittedName>
</protein>
<dbReference type="Gene3D" id="3.40.50.720">
    <property type="entry name" value="NAD(P)-binding Rossmann-like Domain"/>
    <property type="match status" value="1"/>
</dbReference>
<evidence type="ECO:0000313" key="5">
    <source>
        <dbReference type="EMBL" id="MDA0137279.1"/>
    </source>
</evidence>
<evidence type="ECO:0000259" key="4">
    <source>
        <dbReference type="Pfam" id="PF08125"/>
    </source>
</evidence>
<dbReference type="InterPro" id="IPR013328">
    <property type="entry name" value="6PGD_dom2"/>
</dbReference>
<name>A0ABT4RFI2_9ACTN</name>
<dbReference type="RefSeq" id="WP_202957061.1">
    <property type="nucleotide sequence ID" value="NZ_JAPCID010000008.1"/>
</dbReference>
<dbReference type="InterPro" id="IPR013131">
    <property type="entry name" value="Mannitol_DH_N"/>
</dbReference>
<keyword evidence="6" id="KW-1185">Reference proteome</keyword>
<comment type="caution">
    <text evidence="5">The sequence shown here is derived from an EMBL/GenBank/DDBJ whole genome shotgun (WGS) entry which is preliminary data.</text>
</comment>